<proteinExistence type="predicted"/>
<dbReference type="EMBL" id="JACVVK020000165">
    <property type="protein sequence ID" value="KAK7487381.1"/>
    <property type="molecule type" value="Genomic_DNA"/>
</dbReference>
<feature type="region of interest" description="Disordered" evidence="1">
    <location>
        <begin position="1"/>
        <end position="69"/>
    </location>
</feature>
<accession>A0ABD0KJU9</accession>
<evidence type="ECO:0000313" key="3">
    <source>
        <dbReference type="Proteomes" id="UP001519460"/>
    </source>
</evidence>
<gene>
    <name evidence="2" type="ORF">BaRGS_00021343</name>
</gene>
<name>A0ABD0KJU9_9CAEN</name>
<organism evidence="2 3">
    <name type="scientific">Batillaria attramentaria</name>
    <dbReference type="NCBI Taxonomy" id="370345"/>
    <lineage>
        <taxon>Eukaryota</taxon>
        <taxon>Metazoa</taxon>
        <taxon>Spiralia</taxon>
        <taxon>Lophotrochozoa</taxon>
        <taxon>Mollusca</taxon>
        <taxon>Gastropoda</taxon>
        <taxon>Caenogastropoda</taxon>
        <taxon>Sorbeoconcha</taxon>
        <taxon>Cerithioidea</taxon>
        <taxon>Batillariidae</taxon>
        <taxon>Batillaria</taxon>
    </lineage>
</organism>
<keyword evidence="3" id="KW-1185">Reference proteome</keyword>
<dbReference type="AlphaFoldDB" id="A0ABD0KJU9"/>
<dbReference type="Proteomes" id="UP001519460">
    <property type="component" value="Unassembled WGS sequence"/>
</dbReference>
<comment type="caution">
    <text evidence="2">The sequence shown here is derived from an EMBL/GenBank/DDBJ whole genome shotgun (WGS) entry which is preliminary data.</text>
</comment>
<protein>
    <submittedName>
        <fullName evidence="2">Uncharacterized protein</fullName>
    </submittedName>
</protein>
<evidence type="ECO:0000256" key="1">
    <source>
        <dbReference type="SAM" id="MobiDB-lite"/>
    </source>
</evidence>
<reference evidence="2 3" key="1">
    <citation type="journal article" date="2023" name="Sci. Data">
        <title>Genome assembly of the Korean intertidal mud-creeper Batillaria attramentaria.</title>
        <authorList>
            <person name="Patra A.K."/>
            <person name="Ho P.T."/>
            <person name="Jun S."/>
            <person name="Lee S.J."/>
            <person name="Kim Y."/>
            <person name="Won Y.J."/>
        </authorList>
    </citation>
    <scope>NUCLEOTIDE SEQUENCE [LARGE SCALE GENOMIC DNA]</scope>
    <source>
        <strain evidence="2">Wonlab-2016</strain>
    </source>
</reference>
<evidence type="ECO:0000313" key="2">
    <source>
        <dbReference type="EMBL" id="KAK7487381.1"/>
    </source>
</evidence>
<sequence length="69" mass="7437">MAHNHMDHGMMATTMGPHMDHNTSMDPHMGHVHNTTMDPHMGHHTTMDPHAGHGGQGGVAGHSMQARLS</sequence>